<feature type="compositionally biased region" description="Polar residues" evidence="7">
    <location>
        <begin position="275"/>
        <end position="302"/>
    </location>
</feature>
<organism evidence="9">
    <name type="scientific">Santalum album</name>
    <name type="common">Indian sandalwood</name>
    <dbReference type="NCBI Taxonomy" id="35974"/>
    <lineage>
        <taxon>Eukaryota</taxon>
        <taxon>Viridiplantae</taxon>
        <taxon>Streptophyta</taxon>
        <taxon>Embryophyta</taxon>
        <taxon>Tracheophyta</taxon>
        <taxon>Spermatophyta</taxon>
        <taxon>Magnoliopsida</taxon>
        <taxon>eudicotyledons</taxon>
        <taxon>Gunneridae</taxon>
        <taxon>Pentapetalae</taxon>
        <taxon>Santalales</taxon>
        <taxon>Santalaceae</taxon>
        <taxon>Santalum</taxon>
    </lineage>
</organism>
<dbReference type="SMART" id="SM00774">
    <property type="entry name" value="WRKY"/>
    <property type="match status" value="2"/>
</dbReference>
<evidence type="ECO:0000256" key="4">
    <source>
        <dbReference type="ARBA" id="ARBA00023125"/>
    </source>
</evidence>
<evidence type="ECO:0000313" key="9">
    <source>
        <dbReference type="EMBL" id="QGQ64043.1"/>
    </source>
</evidence>
<dbReference type="Pfam" id="PF03106">
    <property type="entry name" value="WRKY"/>
    <property type="match status" value="2"/>
</dbReference>
<dbReference type="PANTHER" id="PTHR31221:SF150">
    <property type="entry name" value="WRKY TRANSCRIPTION FACTOR 32-RELATED"/>
    <property type="match status" value="1"/>
</dbReference>
<dbReference type="PANTHER" id="PTHR31221">
    <property type="entry name" value="WRKY TRANSCRIPTION FACTOR PROTEIN 1-RELATED"/>
    <property type="match status" value="1"/>
</dbReference>
<dbReference type="GO" id="GO:0043565">
    <property type="term" value="F:sequence-specific DNA binding"/>
    <property type="evidence" value="ECO:0007669"/>
    <property type="project" value="InterPro"/>
</dbReference>
<keyword evidence="4" id="KW-0238">DNA-binding</keyword>
<evidence type="ECO:0000256" key="2">
    <source>
        <dbReference type="ARBA" id="ARBA00022737"/>
    </source>
</evidence>
<feature type="compositionally biased region" description="Acidic residues" evidence="7">
    <location>
        <begin position="20"/>
        <end position="44"/>
    </location>
</feature>
<name>A0A650C346_SANAL</name>
<accession>A0A650C346</accession>
<feature type="domain" description="WRKY" evidence="8">
    <location>
        <begin position="363"/>
        <end position="428"/>
    </location>
</feature>
<dbReference type="FunFam" id="2.20.25.80:FF:000006">
    <property type="entry name" value="WRKY transcription factor"/>
    <property type="match status" value="1"/>
</dbReference>
<evidence type="ECO:0000256" key="3">
    <source>
        <dbReference type="ARBA" id="ARBA00023015"/>
    </source>
</evidence>
<evidence type="ECO:0000256" key="1">
    <source>
        <dbReference type="ARBA" id="ARBA00004123"/>
    </source>
</evidence>
<dbReference type="InterPro" id="IPR003657">
    <property type="entry name" value="WRKY_dom"/>
</dbReference>
<dbReference type="PROSITE" id="PS50811">
    <property type="entry name" value="WRKY"/>
    <property type="match status" value="2"/>
</dbReference>
<keyword evidence="5" id="KW-0804">Transcription</keyword>
<feature type="region of interest" description="Disordered" evidence="7">
    <location>
        <begin position="1"/>
        <end position="57"/>
    </location>
</feature>
<reference evidence="9" key="1">
    <citation type="journal article" date="2019" name="Int. J. Mol. Sci.">
        <title>Genome-Wide Characterization, Expression Profile Analysis of WRKY Family Genes in Santalum album and Functional Identification of Their Role in Abiotic Stress.</title>
        <authorList>
            <person name="Yan H."/>
            <person name="Li M."/>
            <person name="Xiong Y."/>
            <person name="Wu J."/>
            <person name="Teixeira da Silva J.A."/>
            <person name="Ma G."/>
        </authorList>
    </citation>
    <scope>NUCLEOTIDE SEQUENCE</scope>
</reference>
<keyword evidence="6" id="KW-0539">Nucleus</keyword>
<dbReference type="EMBL" id="MN335830">
    <property type="protein sequence ID" value="QGQ64043.1"/>
    <property type="molecule type" value="mRNA"/>
</dbReference>
<feature type="compositionally biased region" description="Polar residues" evidence="7">
    <location>
        <begin position="339"/>
        <end position="348"/>
    </location>
</feature>
<dbReference type="InterPro" id="IPR036576">
    <property type="entry name" value="WRKY_dom_sf"/>
</dbReference>
<dbReference type="GO" id="GO:0003700">
    <property type="term" value="F:DNA-binding transcription factor activity"/>
    <property type="evidence" value="ECO:0007669"/>
    <property type="project" value="InterPro"/>
</dbReference>
<dbReference type="InterPro" id="IPR044810">
    <property type="entry name" value="WRKY_plant"/>
</dbReference>
<evidence type="ECO:0000256" key="5">
    <source>
        <dbReference type="ARBA" id="ARBA00023163"/>
    </source>
</evidence>
<keyword evidence="3" id="KW-0805">Transcription regulation</keyword>
<keyword evidence="2" id="KW-0677">Repeat</keyword>
<dbReference type="GO" id="GO:0005634">
    <property type="term" value="C:nucleus"/>
    <property type="evidence" value="ECO:0007669"/>
    <property type="project" value="UniProtKB-SubCell"/>
</dbReference>
<evidence type="ECO:0000256" key="6">
    <source>
        <dbReference type="ARBA" id="ARBA00023242"/>
    </source>
</evidence>
<proteinExistence type="evidence at transcript level"/>
<protein>
    <submittedName>
        <fullName evidence="9">WRKY transcription factor 20</fullName>
    </submittedName>
</protein>
<dbReference type="Gene3D" id="2.20.25.80">
    <property type="entry name" value="WRKY domain"/>
    <property type="match status" value="2"/>
</dbReference>
<evidence type="ECO:0000256" key="7">
    <source>
        <dbReference type="SAM" id="MobiDB-lite"/>
    </source>
</evidence>
<feature type="domain" description="WRKY" evidence="8">
    <location>
        <begin position="196"/>
        <end position="254"/>
    </location>
</feature>
<sequence>MATGRRCLEIQKPSSSGVHEEEEGDEYEEEEEEEEEEDEIDSEDEERRAAEFQRVQPELRNAQLQTLTAEPSSLSFSKNDLQSDLVSSSPLLSVLPLNYATEADFKEQAGMSHKEVLINERALSLQEVEPSGCPLSSSEFSPTSVTHSISAIQSPSVPEQKATLVPKFNGVIVEVDNRASKLKRISASPVVKTPSSDGYKWRKYGQKQVKSPEGSRSYYRCTYSDCYAKKIECSDQSGGVMEMIYKGQHNHEPPQKVNLIRESTLVSHDSPVVEFSNTSNSVQNLSASDPSTCSKEPTQETAPTPERKRHNSDGSDGNNEIKVEDEHLNEPEPKRRGKTSSLERSSSPIRPGKKPKFVVHAASDVGISEDGYRWRKYGQKMVKGNPHPRNYYRCTSAGCPVRKHTETAADNASAVTITYKGIHDHDMPVPKKRNGRPGARLVAAAAPTSMDNMQLKKAEAIQTETRPTQWSVDGEGELTGEAVGLGGEKAVESARTLLSIGFEIKPC</sequence>
<evidence type="ECO:0000259" key="8">
    <source>
        <dbReference type="PROSITE" id="PS50811"/>
    </source>
</evidence>
<dbReference type="SUPFAM" id="SSF118290">
    <property type="entry name" value="WRKY DNA-binding domain"/>
    <property type="match status" value="2"/>
</dbReference>
<feature type="region of interest" description="Disordered" evidence="7">
    <location>
        <begin position="275"/>
        <end position="356"/>
    </location>
</feature>
<dbReference type="AlphaFoldDB" id="A0A650C346"/>
<feature type="compositionally biased region" description="Basic and acidic residues" evidence="7">
    <location>
        <begin position="319"/>
        <end position="334"/>
    </location>
</feature>
<comment type="subcellular location">
    <subcellularLocation>
        <location evidence="1">Nucleus</location>
    </subcellularLocation>
</comment>